<proteinExistence type="inferred from homology"/>
<feature type="region of interest" description="Disordered" evidence="10">
    <location>
        <begin position="216"/>
        <end position="258"/>
    </location>
</feature>
<feature type="compositionally biased region" description="Basic residues" evidence="10">
    <location>
        <begin position="304"/>
        <end position="314"/>
    </location>
</feature>
<keyword evidence="3" id="KW-0677">Repeat</keyword>
<dbReference type="FunFam" id="2.20.25.80:FF:000006">
    <property type="entry name" value="WRKY transcription factor"/>
    <property type="match status" value="1"/>
</dbReference>
<dbReference type="InterPro" id="IPR036576">
    <property type="entry name" value="WRKY_dom_sf"/>
</dbReference>
<feature type="region of interest" description="Disordered" evidence="10">
    <location>
        <begin position="1"/>
        <end position="64"/>
    </location>
</feature>
<accession>A0A6I9S8T9</accession>
<feature type="compositionally biased region" description="Polar residues" evidence="10">
    <location>
        <begin position="216"/>
        <end position="229"/>
    </location>
</feature>
<comment type="subcellular location">
    <subcellularLocation>
        <location evidence="1">Nucleus</location>
    </subcellularLocation>
</comment>
<evidence type="ECO:0000256" key="8">
    <source>
        <dbReference type="ARBA" id="ARBA00023242"/>
    </source>
</evidence>
<evidence type="ECO:0000259" key="11">
    <source>
        <dbReference type="PROSITE" id="PS50811"/>
    </source>
</evidence>
<feature type="domain" description="WRKY" evidence="11">
    <location>
        <begin position="252"/>
        <end position="310"/>
    </location>
</feature>
<evidence type="ECO:0000256" key="4">
    <source>
        <dbReference type="ARBA" id="ARBA00022833"/>
    </source>
</evidence>
<evidence type="ECO:0000256" key="6">
    <source>
        <dbReference type="ARBA" id="ARBA00023125"/>
    </source>
</evidence>
<dbReference type="GO" id="GO:0043565">
    <property type="term" value="F:sequence-specific DNA binding"/>
    <property type="evidence" value="ECO:0007669"/>
    <property type="project" value="InterPro"/>
</dbReference>
<feature type="compositionally biased region" description="Basic and acidic residues" evidence="10">
    <location>
        <begin position="94"/>
        <end position="116"/>
    </location>
</feature>
<evidence type="ECO:0000313" key="13">
    <source>
        <dbReference type="RefSeq" id="XP_010939060.1"/>
    </source>
</evidence>
<dbReference type="GO" id="GO:0046872">
    <property type="term" value="F:metal ion binding"/>
    <property type="evidence" value="ECO:0007669"/>
    <property type="project" value="UniProtKB-KW"/>
</dbReference>
<keyword evidence="8" id="KW-0539">Nucleus</keyword>
<dbReference type="Proteomes" id="UP000504607">
    <property type="component" value="Chromosome 15"/>
</dbReference>
<dbReference type="SUPFAM" id="SSF118290">
    <property type="entry name" value="WRKY DNA-binding domain"/>
    <property type="match status" value="2"/>
</dbReference>
<protein>
    <submittedName>
        <fullName evidence="13">Probable WRKY transcription factor 3</fullName>
    </submittedName>
</protein>
<evidence type="ECO:0000256" key="9">
    <source>
        <dbReference type="ARBA" id="ARBA00061157"/>
    </source>
</evidence>
<evidence type="ECO:0000256" key="7">
    <source>
        <dbReference type="ARBA" id="ARBA00023163"/>
    </source>
</evidence>
<dbReference type="AlphaFoldDB" id="A0A6I9S8T9"/>
<keyword evidence="12" id="KW-1185">Reference proteome</keyword>
<feature type="region of interest" description="Disordered" evidence="10">
    <location>
        <begin position="81"/>
        <end position="124"/>
    </location>
</feature>
<dbReference type="InterPro" id="IPR044810">
    <property type="entry name" value="WRKY_plant"/>
</dbReference>
<dbReference type="FunFam" id="2.20.25.80:FF:000003">
    <property type="entry name" value="WRKY transcription factor 57"/>
    <property type="match status" value="1"/>
</dbReference>
<keyword evidence="6" id="KW-0238">DNA-binding</keyword>
<keyword evidence="4" id="KW-0862">Zinc</keyword>
<organism evidence="12 13">
    <name type="scientific">Elaeis guineensis var. tenera</name>
    <name type="common">Oil palm</name>
    <dbReference type="NCBI Taxonomy" id="51953"/>
    <lineage>
        <taxon>Eukaryota</taxon>
        <taxon>Viridiplantae</taxon>
        <taxon>Streptophyta</taxon>
        <taxon>Embryophyta</taxon>
        <taxon>Tracheophyta</taxon>
        <taxon>Spermatophyta</taxon>
        <taxon>Magnoliopsida</taxon>
        <taxon>Liliopsida</taxon>
        <taxon>Arecaceae</taxon>
        <taxon>Arecoideae</taxon>
        <taxon>Cocoseae</taxon>
        <taxon>Elaeidinae</taxon>
        <taxon>Elaeis</taxon>
    </lineage>
</organism>
<feature type="compositionally biased region" description="Polar residues" evidence="10">
    <location>
        <begin position="321"/>
        <end position="330"/>
    </location>
</feature>
<dbReference type="InParanoid" id="A0A6I9S8T9"/>
<evidence type="ECO:0000256" key="10">
    <source>
        <dbReference type="SAM" id="MobiDB-lite"/>
    </source>
</evidence>
<dbReference type="GO" id="GO:0005634">
    <property type="term" value="C:nucleus"/>
    <property type="evidence" value="ECO:0007669"/>
    <property type="project" value="UniProtKB-SubCell"/>
</dbReference>
<dbReference type="PROSITE" id="PS50811">
    <property type="entry name" value="WRKY"/>
    <property type="match status" value="2"/>
</dbReference>
<sequence length="551" mass="59126">MAENHGGGGREAAAPRAGPPPRPTISLPPRSAYESLFHGGAAGGGGPSGVSPGPLTLVSSFFAEDPDSGFQSFTQLLQGAMNSPVGAAPPRRPIGQEEKEAERASGGGMERKEEGGLGRQNRPSSLEITQPLQIFTVPPGLSPTSLLGSPALFSPGLGNFGMSHQQALAQVTAQAAQFQFKMLSQAEYPACLSAATATSLAQDTGSAINMTPTQEMSTLTSNTDNNTFKSAEGPHADRRSQPTAVTVDKPSDDGYNWRKYGQKMVKGSEYPRSYYRCTHPNCPVKKKVEHSLGGQITEIIYKGQHNHQRPQPNKHAKEGGTLSSGRNEFNGNPGIPANSEPGSQVYPGNFSRSNETMPAPSASKGDQEPRYGTPEQLSGASDSEEVGNVELRTDEGGDDEPDSKRRNISTSSQKTVAEPRIIVQTTSEVDLLDDGYRWRKYGQKVVKGNPHPRSYYKCTYAGCNVRKHIERAPTDPMAVITTYEGKHNHDVPAARNSSHNIASAGVASHGLQPKGQNTISNNQTSIKITDYRSNDQRPVAVLELKEEHEIT</sequence>
<feature type="domain" description="WRKY" evidence="11">
    <location>
        <begin position="427"/>
        <end position="492"/>
    </location>
</feature>
<evidence type="ECO:0000256" key="1">
    <source>
        <dbReference type="ARBA" id="ARBA00004123"/>
    </source>
</evidence>
<dbReference type="GO" id="GO:0003700">
    <property type="term" value="F:DNA-binding transcription factor activity"/>
    <property type="evidence" value="ECO:0007669"/>
    <property type="project" value="InterPro"/>
</dbReference>
<comment type="similarity">
    <text evidence="9">Belongs to the WRKY group I family.</text>
</comment>
<evidence type="ECO:0000313" key="12">
    <source>
        <dbReference type="Proteomes" id="UP000504607"/>
    </source>
</evidence>
<evidence type="ECO:0000256" key="5">
    <source>
        <dbReference type="ARBA" id="ARBA00023015"/>
    </source>
</evidence>
<dbReference type="InterPro" id="IPR003657">
    <property type="entry name" value="WRKY_dom"/>
</dbReference>
<dbReference type="SMART" id="SM00774">
    <property type="entry name" value="WRKY"/>
    <property type="match status" value="2"/>
</dbReference>
<dbReference type="FunCoup" id="A0A6I9S8T9">
    <property type="interactions" value="1939"/>
</dbReference>
<gene>
    <name evidence="13" type="primary">LOC105058006</name>
</gene>
<evidence type="ECO:0000256" key="3">
    <source>
        <dbReference type="ARBA" id="ARBA00022737"/>
    </source>
</evidence>
<dbReference type="GeneID" id="105058006"/>
<reference evidence="13" key="1">
    <citation type="submission" date="2025-08" db="UniProtKB">
        <authorList>
            <consortium name="RefSeq"/>
        </authorList>
    </citation>
    <scope>IDENTIFICATION</scope>
</reference>
<dbReference type="KEGG" id="egu:105058006"/>
<feature type="compositionally biased region" description="Gly residues" evidence="10">
    <location>
        <begin position="1"/>
        <end position="10"/>
    </location>
</feature>
<dbReference type="PANTHER" id="PTHR31221:SF130">
    <property type="entry name" value="WRKY TRANSCRIPTION FACTOR 3-RELATED"/>
    <property type="match status" value="1"/>
</dbReference>
<evidence type="ECO:0000256" key="2">
    <source>
        <dbReference type="ARBA" id="ARBA00022723"/>
    </source>
</evidence>
<dbReference type="Pfam" id="PF03106">
    <property type="entry name" value="WRKY"/>
    <property type="match status" value="2"/>
</dbReference>
<dbReference type="PANTHER" id="PTHR31221">
    <property type="entry name" value="WRKY TRANSCRIPTION FACTOR PROTEIN 1-RELATED"/>
    <property type="match status" value="1"/>
</dbReference>
<dbReference type="RefSeq" id="XP_010939060.1">
    <property type="nucleotide sequence ID" value="XM_010940758.3"/>
</dbReference>
<keyword evidence="2" id="KW-0479">Metal-binding</keyword>
<dbReference type="OrthoDB" id="2021103at2759"/>
<feature type="region of interest" description="Disordered" evidence="10">
    <location>
        <begin position="304"/>
        <end position="417"/>
    </location>
</feature>
<keyword evidence="5" id="KW-0805">Transcription regulation</keyword>
<dbReference type="Gene3D" id="2.20.25.80">
    <property type="entry name" value="WRKY domain"/>
    <property type="match status" value="2"/>
</dbReference>
<keyword evidence="7" id="KW-0804">Transcription</keyword>
<name>A0A6I9S8T9_ELAGV</name>